<organism evidence="1 2">
    <name type="scientific">Lachnoanaerobaculum saburreum</name>
    <dbReference type="NCBI Taxonomy" id="467210"/>
    <lineage>
        <taxon>Bacteria</taxon>
        <taxon>Bacillati</taxon>
        <taxon>Bacillota</taxon>
        <taxon>Clostridia</taxon>
        <taxon>Lachnospirales</taxon>
        <taxon>Lachnospiraceae</taxon>
        <taxon>Lachnoanaerobaculum</taxon>
    </lineage>
</organism>
<evidence type="ECO:0000313" key="2">
    <source>
        <dbReference type="Proteomes" id="UP000070394"/>
    </source>
</evidence>
<proteinExistence type="predicted"/>
<comment type="caution">
    <text evidence="1">The sequence shown here is derived from an EMBL/GenBank/DDBJ whole genome shotgun (WGS) entry which is preliminary data.</text>
</comment>
<accession>A0A133ZUH3</accession>
<keyword evidence="2" id="KW-1185">Reference proteome</keyword>
<reference evidence="2" key="1">
    <citation type="submission" date="2016-01" db="EMBL/GenBank/DDBJ databases">
        <authorList>
            <person name="Mitreva M."/>
            <person name="Pepin K.H."/>
            <person name="Mihindukulasuriya K.A."/>
            <person name="Fulton R."/>
            <person name="Fronick C."/>
            <person name="O'Laughlin M."/>
            <person name="Miner T."/>
            <person name="Herter B."/>
            <person name="Rosa B.A."/>
            <person name="Cordes M."/>
            <person name="Tomlinson C."/>
            <person name="Wollam A."/>
            <person name="Palsikar V.B."/>
            <person name="Mardis E.R."/>
            <person name="Wilson R.K."/>
        </authorList>
    </citation>
    <scope>NUCLEOTIDE SEQUENCE [LARGE SCALE GENOMIC DNA]</scope>
    <source>
        <strain evidence="2">DNF00896</strain>
    </source>
</reference>
<gene>
    <name evidence="1" type="ORF">HMPREF1866_01069</name>
</gene>
<dbReference type="AlphaFoldDB" id="A0A133ZUH3"/>
<feature type="non-terminal residue" evidence="1">
    <location>
        <position position="1"/>
    </location>
</feature>
<dbReference type="PATRIC" id="fig|467210.3.peg.1058"/>
<dbReference type="Proteomes" id="UP000070394">
    <property type="component" value="Unassembled WGS sequence"/>
</dbReference>
<name>A0A133ZUH3_9FIRM</name>
<evidence type="ECO:0000313" key="1">
    <source>
        <dbReference type="EMBL" id="KXB59092.1"/>
    </source>
</evidence>
<sequence>GDESLLNSGKACYKVTVREHYEIGERLTFLDETQVFVARVSRLEHREVINEYILMKESDVKTKAYQNEKLIGAALFAKVCQVENELVRVSIDDDENYSDDKAFLNYATVYSSPEGGELVLYA</sequence>
<protein>
    <submittedName>
        <fullName evidence="1">Uncharacterized protein</fullName>
    </submittedName>
</protein>
<dbReference type="STRING" id="467210.HMPREF1866_01069"/>
<dbReference type="EMBL" id="LSDA01000039">
    <property type="protein sequence ID" value="KXB59092.1"/>
    <property type="molecule type" value="Genomic_DNA"/>
</dbReference>